<dbReference type="InterPro" id="IPR027843">
    <property type="entry name" value="DUF4440"/>
</dbReference>
<dbReference type="Proteomes" id="UP000321456">
    <property type="component" value="Unassembled WGS sequence"/>
</dbReference>
<dbReference type="SUPFAM" id="SSF54427">
    <property type="entry name" value="NTF2-like"/>
    <property type="match status" value="1"/>
</dbReference>
<comment type="caution">
    <text evidence="2">The sequence shown here is derived from an EMBL/GenBank/DDBJ whole genome shotgun (WGS) entry which is preliminary data.</text>
</comment>
<dbReference type="RefSeq" id="WP_147742421.1">
    <property type="nucleotide sequence ID" value="NZ_VRUR01000001.1"/>
</dbReference>
<evidence type="ECO:0000313" key="2">
    <source>
        <dbReference type="EMBL" id="TXN37975.1"/>
    </source>
</evidence>
<evidence type="ECO:0000313" key="3">
    <source>
        <dbReference type="Proteomes" id="UP000321456"/>
    </source>
</evidence>
<name>A0A5C8V7S6_9FLAO</name>
<sequence>MKPEDFIKEYEAALKTQDWKNVDPLFHDNACVTFSNGTIHMGKSKVRIAFEKNFSMIKNEEYSIQNVRWILKKESMAAFVFEFYWEGIINENLTKGNGIGTTVLINENGKWILLTENLSKKAE</sequence>
<dbReference type="Gene3D" id="3.10.450.50">
    <property type="match status" value="1"/>
</dbReference>
<reference evidence="2 3" key="1">
    <citation type="submission" date="2019-08" db="EMBL/GenBank/DDBJ databases">
        <title>Professor.</title>
        <authorList>
            <person name="Park J.S."/>
        </authorList>
    </citation>
    <scope>NUCLEOTIDE SEQUENCE [LARGE SCALE GENOMIC DNA]</scope>
    <source>
        <strain evidence="2 3">176CP5-101</strain>
    </source>
</reference>
<accession>A0A5C8V7S6</accession>
<dbReference type="Pfam" id="PF14534">
    <property type="entry name" value="DUF4440"/>
    <property type="match status" value="1"/>
</dbReference>
<proteinExistence type="predicted"/>
<evidence type="ECO:0000259" key="1">
    <source>
        <dbReference type="Pfam" id="PF14534"/>
    </source>
</evidence>
<keyword evidence="3" id="KW-1185">Reference proteome</keyword>
<dbReference type="AlphaFoldDB" id="A0A5C8V7S6"/>
<gene>
    <name evidence="2" type="ORF">FVB32_06700</name>
</gene>
<dbReference type="EMBL" id="VRUR01000001">
    <property type="protein sequence ID" value="TXN37975.1"/>
    <property type="molecule type" value="Genomic_DNA"/>
</dbReference>
<organism evidence="2 3">
    <name type="scientific">Flagellimonas hymeniacidonis</name>
    <dbReference type="NCBI Taxonomy" id="2603628"/>
    <lineage>
        <taxon>Bacteria</taxon>
        <taxon>Pseudomonadati</taxon>
        <taxon>Bacteroidota</taxon>
        <taxon>Flavobacteriia</taxon>
        <taxon>Flavobacteriales</taxon>
        <taxon>Flavobacteriaceae</taxon>
        <taxon>Flagellimonas</taxon>
    </lineage>
</organism>
<protein>
    <submittedName>
        <fullName evidence="2">Nuclear transport factor 2 family protein</fullName>
    </submittedName>
</protein>
<dbReference type="InterPro" id="IPR032710">
    <property type="entry name" value="NTF2-like_dom_sf"/>
</dbReference>
<feature type="domain" description="DUF4440" evidence="1">
    <location>
        <begin position="7"/>
        <end position="112"/>
    </location>
</feature>